<dbReference type="eggNOG" id="KOG3327">
    <property type="taxonomic scope" value="Eukaryota"/>
</dbReference>
<keyword evidence="7" id="KW-0547">Nucleotide-binding</keyword>
<dbReference type="GO" id="GO:0006233">
    <property type="term" value="P:dTDP biosynthetic process"/>
    <property type="evidence" value="ECO:0007669"/>
    <property type="project" value="InterPro"/>
</dbReference>
<dbReference type="PROSITE" id="PS01331">
    <property type="entry name" value="THYMIDYLATE_KINASE"/>
    <property type="match status" value="1"/>
</dbReference>
<comment type="similarity">
    <text evidence="2">Belongs to the thymidylate kinase family.</text>
</comment>
<gene>
    <name evidence="11" type="ORF">CHLNCDRAFT_20952</name>
</gene>
<keyword evidence="9" id="KW-0067">ATP-binding</keyword>
<dbReference type="EC" id="2.7.4.9" evidence="3"/>
<dbReference type="GO" id="GO:0005829">
    <property type="term" value="C:cytosol"/>
    <property type="evidence" value="ECO:0007669"/>
    <property type="project" value="TreeGrafter"/>
</dbReference>
<dbReference type="GO" id="GO:0004550">
    <property type="term" value="F:nucleoside diphosphate kinase activity"/>
    <property type="evidence" value="ECO:0007669"/>
    <property type="project" value="TreeGrafter"/>
</dbReference>
<accession>E1Z8Z0</accession>
<dbReference type="RefSeq" id="XP_005849527.1">
    <property type="nucleotide sequence ID" value="XM_005849465.1"/>
</dbReference>
<keyword evidence="8" id="KW-0418">Kinase</keyword>
<proteinExistence type="inferred from homology"/>
<dbReference type="GO" id="GO:0005634">
    <property type="term" value="C:nucleus"/>
    <property type="evidence" value="ECO:0007669"/>
    <property type="project" value="TreeGrafter"/>
</dbReference>
<dbReference type="STRING" id="554065.E1Z8Z0"/>
<dbReference type="EMBL" id="GL433839">
    <property type="protein sequence ID" value="EFN57425.1"/>
    <property type="molecule type" value="Genomic_DNA"/>
</dbReference>
<dbReference type="OMA" id="YWHQFDA"/>
<dbReference type="GeneID" id="17357194"/>
<dbReference type="InterPro" id="IPR039430">
    <property type="entry name" value="Thymidylate_kin-like_dom"/>
</dbReference>
<dbReference type="PANTHER" id="PTHR10344">
    <property type="entry name" value="THYMIDYLATE KINASE"/>
    <property type="match status" value="1"/>
</dbReference>
<evidence type="ECO:0000256" key="8">
    <source>
        <dbReference type="ARBA" id="ARBA00022777"/>
    </source>
</evidence>
<evidence type="ECO:0000313" key="12">
    <source>
        <dbReference type="Proteomes" id="UP000008141"/>
    </source>
</evidence>
<dbReference type="InParanoid" id="E1Z8Z0"/>
<evidence type="ECO:0000256" key="2">
    <source>
        <dbReference type="ARBA" id="ARBA00009776"/>
    </source>
</evidence>
<keyword evidence="6" id="KW-0545">Nucleotide biosynthesis</keyword>
<evidence type="ECO:0000256" key="9">
    <source>
        <dbReference type="ARBA" id="ARBA00022840"/>
    </source>
</evidence>
<feature type="domain" description="Thymidylate kinase-like" evidence="10">
    <location>
        <begin position="13"/>
        <end position="191"/>
    </location>
</feature>
<protein>
    <recommendedName>
        <fullName evidence="4">Thymidylate kinase</fullName>
        <ecNumber evidence="3">2.7.4.9</ecNumber>
    </recommendedName>
</protein>
<dbReference type="HAMAP" id="MF_00165">
    <property type="entry name" value="Thymidylate_kinase"/>
    <property type="match status" value="1"/>
</dbReference>
<dbReference type="CDD" id="cd01672">
    <property type="entry name" value="TMPK"/>
    <property type="match status" value="1"/>
</dbReference>
<dbReference type="FunFam" id="3.40.50.300:FF:000679">
    <property type="entry name" value="Thymidylate kinase"/>
    <property type="match status" value="1"/>
</dbReference>
<keyword evidence="5" id="KW-0808">Transferase</keyword>
<evidence type="ECO:0000256" key="1">
    <source>
        <dbReference type="ARBA" id="ARBA00004992"/>
    </source>
</evidence>
<dbReference type="SUPFAM" id="SSF52540">
    <property type="entry name" value="P-loop containing nucleoside triphosphate hydrolases"/>
    <property type="match status" value="1"/>
</dbReference>
<sequence length="230" mass="25259">MAQQQARGAFIVFEGADRAGKSTQCQMLVEHLQAQGVAAELWRFPDRTTPIGKMINSYLTSQSDIDDAAVHLLFSANRWEKREELLRKLHEGTTLVVDRYAYSGVAFTAAKGLPGLDRAWCMAPDAGLPAPDAVFFLCLTVEQAAARGGYGEERYEKDEFQRKVLDQFHAMRGSSWRVVDASQSIDAIQQQLREQAAAVVARCQRGTSPVGKLWEGAQAGAGAPLSEINQ</sequence>
<dbReference type="NCBIfam" id="TIGR00041">
    <property type="entry name" value="DTMP_kinase"/>
    <property type="match status" value="1"/>
</dbReference>
<name>E1Z8Z0_CHLVA</name>
<reference evidence="11 12" key="1">
    <citation type="journal article" date="2010" name="Plant Cell">
        <title>The Chlorella variabilis NC64A genome reveals adaptation to photosymbiosis, coevolution with viruses, and cryptic sex.</title>
        <authorList>
            <person name="Blanc G."/>
            <person name="Duncan G."/>
            <person name="Agarkova I."/>
            <person name="Borodovsky M."/>
            <person name="Gurnon J."/>
            <person name="Kuo A."/>
            <person name="Lindquist E."/>
            <person name="Lucas S."/>
            <person name="Pangilinan J."/>
            <person name="Polle J."/>
            <person name="Salamov A."/>
            <person name="Terry A."/>
            <person name="Yamada T."/>
            <person name="Dunigan D.D."/>
            <person name="Grigoriev I.V."/>
            <person name="Claverie J.M."/>
            <person name="Van Etten J.L."/>
        </authorList>
    </citation>
    <scope>NUCLEOTIDE SEQUENCE [LARGE SCALE GENOMIC DNA]</scope>
    <source>
        <strain evidence="11 12">NC64A</strain>
    </source>
</reference>
<evidence type="ECO:0000256" key="3">
    <source>
        <dbReference type="ARBA" id="ARBA00012980"/>
    </source>
</evidence>
<evidence type="ECO:0000256" key="5">
    <source>
        <dbReference type="ARBA" id="ARBA00022679"/>
    </source>
</evidence>
<evidence type="ECO:0000259" key="10">
    <source>
        <dbReference type="Pfam" id="PF02223"/>
    </source>
</evidence>
<dbReference type="PANTHER" id="PTHR10344:SF1">
    <property type="entry name" value="THYMIDYLATE KINASE"/>
    <property type="match status" value="1"/>
</dbReference>
<dbReference type="KEGG" id="cvr:CHLNCDRAFT_20952"/>
<keyword evidence="12" id="KW-1185">Reference proteome</keyword>
<dbReference type="AlphaFoldDB" id="E1Z8Z0"/>
<comment type="pathway">
    <text evidence="1">Pyrimidine metabolism; dTTP biosynthesis.</text>
</comment>
<dbReference type="GO" id="GO:0006227">
    <property type="term" value="P:dUDP biosynthetic process"/>
    <property type="evidence" value="ECO:0007669"/>
    <property type="project" value="TreeGrafter"/>
</dbReference>
<dbReference type="Gene3D" id="3.40.50.300">
    <property type="entry name" value="P-loop containing nucleotide triphosphate hydrolases"/>
    <property type="match status" value="1"/>
</dbReference>
<dbReference type="FunCoup" id="E1Z8Z0">
    <property type="interactions" value="1503"/>
</dbReference>
<dbReference type="InterPro" id="IPR027417">
    <property type="entry name" value="P-loop_NTPase"/>
</dbReference>
<organism evidence="12">
    <name type="scientific">Chlorella variabilis</name>
    <name type="common">Green alga</name>
    <dbReference type="NCBI Taxonomy" id="554065"/>
    <lineage>
        <taxon>Eukaryota</taxon>
        <taxon>Viridiplantae</taxon>
        <taxon>Chlorophyta</taxon>
        <taxon>core chlorophytes</taxon>
        <taxon>Trebouxiophyceae</taxon>
        <taxon>Chlorellales</taxon>
        <taxon>Chlorellaceae</taxon>
        <taxon>Chlorella clade</taxon>
        <taxon>Chlorella</taxon>
    </lineage>
</organism>
<dbReference type="GO" id="GO:0005739">
    <property type="term" value="C:mitochondrion"/>
    <property type="evidence" value="ECO:0007669"/>
    <property type="project" value="TreeGrafter"/>
</dbReference>
<dbReference type="GO" id="GO:0006235">
    <property type="term" value="P:dTTP biosynthetic process"/>
    <property type="evidence" value="ECO:0007669"/>
    <property type="project" value="TreeGrafter"/>
</dbReference>
<dbReference type="InterPro" id="IPR018095">
    <property type="entry name" value="Thymidylate_kin_CS"/>
</dbReference>
<dbReference type="GO" id="GO:0005524">
    <property type="term" value="F:ATP binding"/>
    <property type="evidence" value="ECO:0007669"/>
    <property type="project" value="UniProtKB-KW"/>
</dbReference>
<dbReference type="Pfam" id="PF02223">
    <property type="entry name" value="Thymidylate_kin"/>
    <property type="match status" value="1"/>
</dbReference>
<evidence type="ECO:0000256" key="6">
    <source>
        <dbReference type="ARBA" id="ARBA00022727"/>
    </source>
</evidence>
<evidence type="ECO:0000256" key="7">
    <source>
        <dbReference type="ARBA" id="ARBA00022741"/>
    </source>
</evidence>
<dbReference type="Proteomes" id="UP000008141">
    <property type="component" value="Unassembled WGS sequence"/>
</dbReference>
<dbReference type="OrthoDB" id="425602at2759"/>
<evidence type="ECO:0000313" key="11">
    <source>
        <dbReference type="EMBL" id="EFN57425.1"/>
    </source>
</evidence>
<dbReference type="GO" id="GO:0004798">
    <property type="term" value="F:dTMP kinase activity"/>
    <property type="evidence" value="ECO:0007669"/>
    <property type="project" value="UniProtKB-EC"/>
</dbReference>
<evidence type="ECO:0000256" key="4">
    <source>
        <dbReference type="ARBA" id="ARBA00017144"/>
    </source>
</evidence>
<dbReference type="InterPro" id="IPR018094">
    <property type="entry name" value="Thymidylate_kinase"/>
</dbReference>